<dbReference type="Pfam" id="PF00089">
    <property type="entry name" value="Trypsin"/>
    <property type="match status" value="1"/>
</dbReference>
<dbReference type="EMBL" id="CAXLJM020000070">
    <property type="protein sequence ID" value="CAL8126065.1"/>
    <property type="molecule type" value="Genomic_DNA"/>
</dbReference>
<keyword evidence="2" id="KW-0720">Serine protease</keyword>
<dbReference type="InterPro" id="IPR001314">
    <property type="entry name" value="Peptidase_S1A"/>
</dbReference>
<keyword evidence="6" id="KW-1185">Reference proteome</keyword>
<dbReference type="CDD" id="cd00190">
    <property type="entry name" value="Tryp_SPc"/>
    <property type="match status" value="1"/>
</dbReference>
<sequence length="358" mass="39790">MTMQATIKMLHGEALESKQIIRKSVLVLVTNRKTRSKSHKILIKMVHYSIISFSRTLSPVLLLILWLLSFLQVSSGSTNETTIKEILDKAHRIKNEVNYCDCGSKSRQDVKIVGGVLSKQHCWPWVAAIVRVSKTKAPKIVCGSSIISKKYLLTAAHCVEYMEQVGVDNFRVVLGTNDINEDDTFQMEVASVIIHPRFDEKTLANDIGLVELTSSLEFSQSILPICVTPQIGVPFLNQSAIVAGWGSTSFGGSTTTMQMQIMVDVISNTECQTHYVNETEITKTMMCARRTNKDSCQGDSGGPLFLLKEDSTASYIQIGIVSFGKGCADSKYPGIYTRLSRFTRWIRSVVGNDDSCRR</sequence>
<dbReference type="InterPro" id="IPR033116">
    <property type="entry name" value="TRYPSIN_SER"/>
</dbReference>
<dbReference type="PANTHER" id="PTHR24252:SF7">
    <property type="entry name" value="HYALIN"/>
    <property type="match status" value="1"/>
</dbReference>
<feature type="transmembrane region" description="Helical" evidence="3">
    <location>
        <begin position="45"/>
        <end position="68"/>
    </location>
</feature>
<accession>A0ABP1RD97</accession>
<dbReference type="PRINTS" id="PR00722">
    <property type="entry name" value="CHYMOTRYPSIN"/>
</dbReference>
<dbReference type="Proteomes" id="UP001642540">
    <property type="component" value="Unassembled WGS sequence"/>
</dbReference>
<dbReference type="PROSITE" id="PS50240">
    <property type="entry name" value="TRYPSIN_DOM"/>
    <property type="match status" value="1"/>
</dbReference>
<dbReference type="InterPro" id="IPR043504">
    <property type="entry name" value="Peptidase_S1_PA_chymotrypsin"/>
</dbReference>
<evidence type="ECO:0000313" key="6">
    <source>
        <dbReference type="Proteomes" id="UP001642540"/>
    </source>
</evidence>
<evidence type="ECO:0000256" key="2">
    <source>
        <dbReference type="RuleBase" id="RU363034"/>
    </source>
</evidence>
<dbReference type="PROSITE" id="PS00135">
    <property type="entry name" value="TRYPSIN_SER"/>
    <property type="match status" value="1"/>
</dbReference>
<keyword evidence="2" id="KW-0378">Hydrolase</keyword>
<keyword evidence="3" id="KW-0472">Membrane</keyword>
<dbReference type="SUPFAM" id="SSF50494">
    <property type="entry name" value="Trypsin-like serine proteases"/>
    <property type="match status" value="1"/>
</dbReference>
<dbReference type="Gene3D" id="2.40.10.10">
    <property type="entry name" value="Trypsin-like serine proteases"/>
    <property type="match status" value="1"/>
</dbReference>
<proteinExistence type="predicted"/>
<feature type="domain" description="Peptidase S1" evidence="4">
    <location>
        <begin position="112"/>
        <end position="351"/>
    </location>
</feature>
<evidence type="ECO:0000256" key="1">
    <source>
        <dbReference type="ARBA" id="ARBA00023157"/>
    </source>
</evidence>
<comment type="caution">
    <text evidence="5">The sequence shown here is derived from an EMBL/GenBank/DDBJ whole genome shotgun (WGS) entry which is preliminary data.</text>
</comment>
<evidence type="ECO:0000256" key="3">
    <source>
        <dbReference type="SAM" id="Phobius"/>
    </source>
</evidence>
<gene>
    <name evidence="5" type="ORF">ODALV1_LOCUS21249</name>
</gene>
<reference evidence="5 6" key="1">
    <citation type="submission" date="2024-08" db="EMBL/GenBank/DDBJ databases">
        <authorList>
            <person name="Cucini C."/>
            <person name="Frati F."/>
        </authorList>
    </citation>
    <scope>NUCLEOTIDE SEQUENCE [LARGE SCALE GENOMIC DNA]</scope>
</reference>
<keyword evidence="2" id="KW-0645">Protease</keyword>
<keyword evidence="3" id="KW-1133">Transmembrane helix</keyword>
<dbReference type="InterPro" id="IPR009003">
    <property type="entry name" value="Peptidase_S1_PA"/>
</dbReference>
<name>A0ABP1RD97_9HEXA</name>
<dbReference type="InterPro" id="IPR001254">
    <property type="entry name" value="Trypsin_dom"/>
</dbReference>
<dbReference type="PANTHER" id="PTHR24252">
    <property type="entry name" value="ACROSIN-RELATED"/>
    <property type="match status" value="1"/>
</dbReference>
<dbReference type="PROSITE" id="PS00134">
    <property type="entry name" value="TRYPSIN_HIS"/>
    <property type="match status" value="1"/>
</dbReference>
<keyword evidence="3" id="KW-0812">Transmembrane</keyword>
<keyword evidence="1" id="KW-1015">Disulfide bond</keyword>
<evidence type="ECO:0000313" key="5">
    <source>
        <dbReference type="EMBL" id="CAL8126065.1"/>
    </source>
</evidence>
<dbReference type="SMART" id="SM00020">
    <property type="entry name" value="Tryp_SPc"/>
    <property type="match status" value="1"/>
</dbReference>
<organism evidence="5 6">
    <name type="scientific">Orchesella dallaii</name>
    <dbReference type="NCBI Taxonomy" id="48710"/>
    <lineage>
        <taxon>Eukaryota</taxon>
        <taxon>Metazoa</taxon>
        <taxon>Ecdysozoa</taxon>
        <taxon>Arthropoda</taxon>
        <taxon>Hexapoda</taxon>
        <taxon>Collembola</taxon>
        <taxon>Entomobryomorpha</taxon>
        <taxon>Entomobryoidea</taxon>
        <taxon>Orchesellidae</taxon>
        <taxon>Orchesellinae</taxon>
        <taxon>Orchesella</taxon>
    </lineage>
</organism>
<protein>
    <recommendedName>
        <fullName evidence="4">Peptidase S1 domain-containing protein</fullName>
    </recommendedName>
</protein>
<evidence type="ECO:0000259" key="4">
    <source>
        <dbReference type="PROSITE" id="PS50240"/>
    </source>
</evidence>
<dbReference type="InterPro" id="IPR018114">
    <property type="entry name" value="TRYPSIN_HIS"/>
</dbReference>